<protein>
    <submittedName>
        <fullName evidence="3">Biotin--[acetyl-CoA-carboxylase] ligase</fullName>
    </submittedName>
</protein>
<evidence type="ECO:0000259" key="2">
    <source>
        <dbReference type="PROSITE" id="PS51733"/>
    </source>
</evidence>
<dbReference type="InterPro" id="IPR004143">
    <property type="entry name" value="BPL_LPL_catalytic"/>
</dbReference>
<proteinExistence type="predicted"/>
<dbReference type="PROSITE" id="PS51733">
    <property type="entry name" value="BPL_LPL_CATALYTIC"/>
    <property type="match status" value="1"/>
</dbReference>
<dbReference type="HOGENOM" id="CLU_051096_3_1_10"/>
<dbReference type="RefSeq" id="WP_021665445.1">
    <property type="nucleotide sequence ID" value="NZ_KI259166.1"/>
</dbReference>
<evidence type="ECO:0000313" key="4">
    <source>
        <dbReference type="Proteomes" id="UP000016630"/>
    </source>
</evidence>
<dbReference type="Proteomes" id="UP000016630">
    <property type="component" value="Unassembled WGS sequence"/>
</dbReference>
<dbReference type="CDD" id="cd16442">
    <property type="entry name" value="BPL"/>
    <property type="match status" value="1"/>
</dbReference>
<keyword evidence="1 3" id="KW-0436">Ligase</keyword>
<reference evidence="3 4" key="1">
    <citation type="submission" date="2013-06" db="EMBL/GenBank/DDBJ databases">
        <authorList>
            <person name="Weinstock G."/>
            <person name="Sodergren E."/>
            <person name="Lobos E.A."/>
            <person name="Fulton L."/>
            <person name="Fulton R."/>
            <person name="Courtney L."/>
            <person name="Fronick C."/>
            <person name="O'Laughlin M."/>
            <person name="Godfrey J."/>
            <person name="Wilson R.M."/>
            <person name="Miner T."/>
            <person name="Farmer C."/>
            <person name="Delehaunty K."/>
            <person name="Cordes M."/>
            <person name="Minx P."/>
            <person name="Tomlinson C."/>
            <person name="Chen J."/>
            <person name="Wollam A."/>
            <person name="Pepin K.H."/>
            <person name="Bhonagiri V."/>
            <person name="Zhang X."/>
            <person name="Warren W."/>
            <person name="Mitreva M."/>
            <person name="Mardis E.R."/>
            <person name="Wilson R.K."/>
        </authorList>
    </citation>
    <scope>NUCLEOTIDE SEQUENCE [LARGE SCALE GENOMIC DNA]</scope>
    <source>
        <strain evidence="3 4">F0570</strain>
    </source>
</reference>
<name>A0A0E2LQQ1_PORGN</name>
<dbReference type="SUPFAM" id="SSF55681">
    <property type="entry name" value="Class II aaRS and biotin synthetases"/>
    <property type="match status" value="1"/>
</dbReference>
<sequence length="257" mass="29295">MESKKNSWSEEYLIHLPETASTNSYLSDLLMQDPDLPAWTVVMTDNQTAGRGQQGNSWFASSGLNLTFSVLLRPTMLPAQQQFDLSRLCALSVLHTLSDLLPSAEMLSIKWPNDIYYGDRKIAGILIEHSLTGSNLDYSILGVGLNINESDYPSYLPNPTSVRIILGHSVDRVEIFRSFMQEMRSLYRHIEEHTADQLHTRYMQCLYRRVGYHPFQDKEGRFDAMITDVLPSGELLLMRADGRKSSYAFKEIAYVLC</sequence>
<dbReference type="EMBL" id="AWUW01000075">
    <property type="protein sequence ID" value="ERJ66546.1"/>
    <property type="molecule type" value="Genomic_DNA"/>
</dbReference>
<accession>A0A0E2LQQ1</accession>
<organism evidence="3 4">
    <name type="scientific">Porphyromonas gingivalis F0570</name>
    <dbReference type="NCBI Taxonomy" id="1227271"/>
    <lineage>
        <taxon>Bacteria</taxon>
        <taxon>Pseudomonadati</taxon>
        <taxon>Bacteroidota</taxon>
        <taxon>Bacteroidia</taxon>
        <taxon>Bacteroidales</taxon>
        <taxon>Porphyromonadaceae</taxon>
        <taxon>Porphyromonas</taxon>
    </lineage>
</organism>
<feature type="domain" description="BPL/LPL catalytic" evidence="2">
    <location>
        <begin position="14"/>
        <end position="191"/>
    </location>
</feature>
<comment type="caution">
    <text evidence="3">The sequence shown here is derived from an EMBL/GenBank/DDBJ whole genome shotgun (WGS) entry which is preliminary data.</text>
</comment>
<dbReference type="InterPro" id="IPR004408">
    <property type="entry name" value="Biotin_CoA_COase_ligase"/>
</dbReference>
<evidence type="ECO:0000313" key="3">
    <source>
        <dbReference type="EMBL" id="ERJ66546.1"/>
    </source>
</evidence>
<gene>
    <name evidence="3" type="ORF">HMPREF1555_01059</name>
</gene>
<dbReference type="PANTHER" id="PTHR12835">
    <property type="entry name" value="BIOTIN PROTEIN LIGASE"/>
    <property type="match status" value="1"/>
</dbReference>
<dbReference type="InterPro" id="IPR045864">
    <property type="entry name" value="aa-tRNA-synth_II/BPL/LPL"/>
</dbReference>
<evidence type="ECO:0000256" key="1">
    <source>
        <dbReference type="ARBA" id="ARBA00022598"/>
    </source>
</evidence>
<dbReference type="Pfam" id="PF03099">
    <property type="entry name" value="BPL_LplA_LipB"/>
    <property type="match status" value="1"/>
</dbReference>
<dbReference type="GO" id="GO:0005737">
    <property type="term" value="C:cytoplasm"/>
    <property type="evidence" value="ECO:0007669"/>
    <property type="project" value="TreeGrafter"/>
</dbReference>
<dbReference type="Gene3D" id="3.30.930.10">
    <property type="entry name" value="Bira Bifunctional Protein, Domain 2"/>
    <property type="match status" value="1"/>
</dbReference>
<dbReference type="AlphaFoldDB" id="A0A0E2LQQ1"/>
<dbReference type="GO" id="GO:0004077">
    <property type="term" value="F:biotin--[biotin carboxyl-carrier protein] ligase activity"/>
    <property type="evidence" value="ECO:0007669"/>
    <property type="project" value="InterPro"/>
</dbReference>
<dbReference type="NCBIfam" id="TIGR00121">
    <property type="entry name" value="birA_ligase"/>
    <property type="match status" value="1"/>
</dbReference>
<dbReference type="PANTHER" id="PTHR12835:SF5">
    <property type="entry name" value="BIOTIN--PROTEIN LIGASE"/>
    <property type="match status" value="1"/>
</dbReference>
<dbReference type="PATRIC" id="fig|1227271.3.peg.921"/>